<name>A0ABV5BS87_9LEPT</name>
<comment type="caution">
    <text evidence="2">The sequence shown here is derived from an EMBL/GenBank/DDBJ whole genome shotgun (WGS) entry which is preliminary data.</text>
</comment>
<proteinExistence type="predicted"/>
<dbReference type="SUPFAM" id="SSF56601">
    <property type="entry name" value="beta-lactamase/transpeptidase-like"/>
    <property type="match status" value="1"/>
</dbReference>
<dbReference type="PROSITE" id="PS51257">
    <property type="entry name" value="PROKAR_LIPOPROTEIN"/>
    <property type="match status" value="1"/>
</dbReference>
<reference evidence="2 3" key="1">
    <citation type="submission" date="2024-09" db="EMBL/GenBank/DDBJ databases">
        <title>Taxonomic and Genotyping Characterization of Leptospira Strains isolated from Multiple Sources in Colombia highlights the importance of intermediate species.</title>
        <authorList>
            <person name="Torres Higuera L."/>
            <person name="Rojas Tapias D."/>
            <person name="Jimenez Velasquez S."/>
            <person name="Renjifo Ibanez C."/>
        </authorList>
    </citation>
    <scope>NUCLEOTIDE SEQUENCE [LARGE SCALE GENOMIC DNA]</scope>
    <source>
        <strain evidence="2 3">Lep080</strain>
    </source>
</reference>
<keyword evidence="1" id="KW-0732">Signal</keyword>
<dbReference type="InterPro" id="IPR012338">
    <property type="entry name" value="Beta-lactam/transpept-like"/>
</dbReference>
<organism evidence="2 3">
    <name type="scientific">Leptospira wolffii</name>
    <dbReference type="NCBI Taxonomy" id="409998"/>
    <lineage>
        <taxon>Bacteria</taxon>
        <taxon>Pseudomonadati</taxon>
        <taxon>Spirochaetota</taxon>
        <taxon>Spirochaetia</taxon>
        <taxon>Leptospirales</taxon>
        <taxon>Leptospiraceae</taxon>
        <taxon>Leptospira</taxon>
    </lineage>
</organism>
<feature type="signal peptide" evidence="1">
    <location>
        <begin position="1"/>
        <end position="22"/>
    </location>
</feature>
<dbReference type="GO" id="GO:0016787">
    <property type="term" value="F:hydrolase activity"/>
    <property type="evidence" value="ECO:0007669"/>
    <property type="project" value="UniProtKB-KW"/>
</dbReference>
<evidence type="ECO:0000313" key="2">
    <source>
        <dbReference type="EMBL" id="MFB5738198.1"/>
    </source>
</evidence>
<dbReference type="EMBL" id="JBHILJ010000011">
    <property type="protein sequence ID" value="MFB5738198.1"/>
    <property type="molecule type" value="Genomic_DNA"/>
</dbReference>
<evidence type="ECO:0000313" key="3">
    <source>
        <dbReference type="Proteomes" id="UP001580391"/>
    </source>
</evidence>
<dbReference type="Proteomes" id="UP001580391">
    <property type="component" value="Unassembled WGS sequence"/>
</dbReference>
<protein>
    <submittedName>
        <fullName evidence="2">Serine hydrolase</fullName>
    </submittedName>
</protein>
<keyword evidence="2" id="KW-0378">Hydrolase</keyword>
<evidence type="ECO:0000256" key="1">
    <source>
        <dbReference type="SAM" id="SignalP"/>
    </source>
</evidence>
<sequence>MRSQLAFLALILSILGCSSPNSNPMDSAALLLSISSEQTPTPFTVVATGQQAKLDAVEQTATTNAFCTALGSFYWEIGDKNGSYGFSSVAGSTNASTSMLIASASKWIWGAYVLQKVGTPGTNEKSYLRMLSNYDNLSDSSCNLTLTVNACFTAGPGNDGTNNNNYLDSANANKYYYNGGHFQAYAALNPSGLTPSLTNFTRAQLAAEVANTLFSGSNPGISYAVPQPAGGVITNASVYASFLRRILNSDITMGSYLGADPVVTHPDKNPTAAAYSPFRITATQEETHYSYGHWIEDSTGNDGSYSSPGKFGFYPWIDPSNSTYGILARYSTSGLAYLQSVYCGRLLRKAFQTGVAQ</sequence>
<gene>
    <name evidence="2" type="ORF">ACE5IX_16895</name>
</gene>
<keyword evidence="3" id="KW-1185">Reference proteome</keyword>
<dbReference type="Gene3D" id="3.40.710.10">
    <property type="entry name" value="DD-peptidase/beta-lactamase superfamily"/>
    <property type="match status" value="1"/>
</dbReference>
<accession>A0ABV5BS87</accession>
<dbReference type="RefSeq" id="WP_135700436.1">
    <property type="nucleotide sequence ID" value="NZ_JBHILI010000013.1"/>
</dbReference>
<feature type="chain" id="PRO_5045140022" evidence="1">
    <location>
        <begin position="23"/>
        <end position="357"/>
    </location>
</feature>